<feature type="compositionally biased region" description="Low complexity" evidence="1">
    <location>
        <begin position="454"/>
        <end position="468"/>
    </location>
</feature>
<organism evidence="2 3">
    <name type="scientific">Phytophthora nicotianae</name>
    <name type="common">Potato buckeye rot agent</name>
    <name type="synonym">Phytophthora parasitica</name>
    <dbReference type="NCBI Taxonomy" id="4792"/>
    <lineage>
        <taxon>Eukaryota</taxon>
        <taxon>Sar</taxon>
        <taxon>Stramenopiles</taxon>
        <taxon>Oomycota</taxon>
        <taxon>Peronosporomycetes</taxon>
        <taxon>Peronosporales</taxon>
        <taxon>Peronosporaceae</taxon>
        <taxon>Phytophthora</taxon>
    </lineage>
</organism>
<evidence type="ECO:0000313" key="2">
    <source>
        <dbReference type="EMBL" id="KUF91052.1"/>
    </source>
</evidence>
<evidence type="ECO:0000256" key="1">
    <source>
        <dbReference type="SAM" id="MobiDB-lite"/>
    </source>
</evidence>
<feature type="compositionally biased region" description="Polar residues" evidence="1">
    <location>
        <begin position="512"/>
        <end position="528"/>
    </location>
</feature>
<name>A0A0W8D4K8_PHYNI</name>
<dbReference type="Proteomes" id="UP000054636">
    <property type="component" value="Unassembled WGS sequence"/>
</dbReference>
<feature type="region of interest" description="Disordered" evidence="1">
    <location>
        <begin position="450"/>
        <end position="528"/>
    </location>
</feature>
<dbReference type="AlphaFoldDB" id="A0A0W8D4K8"/>
<feature type="region of interest" description="Disordered" evidence="1">
    <location>
        <begin position="126"/>
        <end position="158"/>
    </location>
</feature>
<sequence>MDVHVRGLLVGSKLFAHFVSSAKSVQLNLKVSEFVKPRKQEAEDQGRVLYTNKWRCNLEILRWRLERNLFPEFSSDASVVTSDAELSRLPEPLLVHVVEEKSADSLESTESQSVPLIVCAGKSVYGSTSDSSEDRDNNAVNQRSVDNIQHNNQSTSLRAITTAIEMDSPPRHRTDEELEQIIRELRDQVFLKQNQDLGQIKMKKSAVKSESPAEDNQKRQRKHLKNPIEKMEGVVATVPATVSESNPMASSGLLQRPLSSSQLNRIMAENTIQISVPAVIYDAPQTTAKAGVSRATNNQISSLDFSALRRKSRPNSSSTYRLIEKQSQHPRHQRKPISATRRGRKGRESDQSSDCGDSFLYLVDVDSDEDVDSLALSPVGPWVVDDFSVTSETPRSPVSTCLSASSLGSEDLDSNSGEWSNTELAAKSPRSRLLYFSACAENSETSRCTTPEFQSQSLRRSATSRSSLIPSTKLDSRASKLKRCSSANVTRSRICTSSSSTSRVNPVRRPQSGGTRSSRSIQSDESTR</sequence>
<protein>
    <submittedName>
        <fullName evidence="2">Uncharacterized protein</fullName>
    </submittedName>
</protein>
<dbReference type="EMBL" id="LNFP01000624">
    <property type="protein sequence ID" value="KUF91052.1"/>
    <property type="molecule type" value="Genomic_DNA"/>
</dbReference>
<proteinExistence type="predicted"/>
<comment type="caution">
    <text evidence="2">The sequence shown here is derived from an EMBL/GenBank/DDBJ whole genome shotgun (WGS) entry which is preliminary data.</text>
</comment>
<feature type="compositionally biased region" description="Basic residues" evidence="1">
    <location>
        <begin position="328"/>
        <end position="345"/>
    </location>
</feature>
<reference evidence="2 3" key="1">
    <citation type="submission" date="2015-11" db="EMBL/GenBank/DDBJ databases">
        <title>Genomes and virulence difference between two physiological races of Phytophthora nicotianae.</title>
        <authorList>
            <person name="Liu H."/>
            <person name="Ma X."/>
            <person name="Yu H."/>
            <person name="Fang D."/>
            <person name="Li Y."/>
            <person name="Wang X."/>
            <person name="Wang W."/>
            <person name="Dong Y."/>
            <person name="Xiao B."/>
        </authorList>
    </citation>
    <scope>NUCLEOTIDE SEQUENCE [LARGE SCALE GENOMIC DNA]</scope>
    <source>
        <strain evidence="3">race 1</strain>
    </source>
</reference>
<feature type="region of interest" description="Disordered" evidence="1">
    <location>
        <begin position="306"/>
        <end position="353"/>
    </location>
</feature>
<evidence type="ECO:0000313" key="3">
    <source>
        <dbReference type="Proteomes" id="UP000054636"/>
    </source>
</evidence>
<gene>
    <name evidence="2" type="ORF">AM588_10002898</name>
</gene>
<feature type="region of interest" description="Disordered" evidence="1">
    <location>
        <begin position="390"/>
        <end position="420"/>
    </location>
</feature>
<accession>A0A0W8D4K8</accession>
<feature type="compositionally biased region" description="Low complexity" evidence="1">
    <location>
        <begin position="489"/>
        <end position="509"/>
    </location>
</feature>
<feature type="region of interest" description="Disordered" evidence="1">
    <location>
        <begin position="202"/>
        <end position="228"/>
    </location>
</feature>
<feature type="compositionally biased region" description="Polar residues" evidence="1">
    <location>
        <begin position="138"/>
        <end position="158"/>
    </location>
</feature>